<dbReference type="RefSeq" id="WP_158631196.1">
    <property type="nucleotide sequence ID" value="NZ_CP076129.1"/>
</dbReference>
<evidence type="ECO:0000313" key="4">
    <source>
        <dbReference type="Proteomes" id="UP000682802"/>
    </source>
</evidence>
<reference evidence="3 4" key="1">
    <citation type="submission" date="2021-05" db="EMBL/GenBank/DDBJ databases">
        <title>Comparative genomic studies on the polysaccharide-degrading batcterial strains of the Flammeovirga genus.</title>
        <authorList>
            <person name="Zewei F."/>
            <person name="Zheng Z."/>
            <person name="Yu L."/>
            <person name="Ruyue G."/>
            <person name="Yanhong M."/>
            <person name="Yuanyuan C."/>
            <person name="Jingyan G."/>
            <person name="Wenjun H."/>
        </authorList>
    </citation>
    <scope>NUCLEOTIDE SEQUENCE [LARGE SCALE GENOMIC DNA]</scope>
    <source>
        <strain evidence="3 4">YS10</strain>
    </source>
</reference>
<dbReference type="InterPro" id="IPR029787">
    <property type="entry name" value="Nucleotide_cyclase"/>
</dbReference>
<dbReference type="PROSITE" id="PS50125">
    <property type="entry name" value="GUANYLATE_CYCLASE_2"/>
    <property type="match status" value="1"/>
</dbReference>
<keyword evidence="4" id="KW-1185">Reference proteome</keyword>
<keyword evidence="1" id="KW-0472">Membrane</keyword>
<accession>A0ABX8H1W9</accession>
<keyword evidence="1" id="KW-0812">Transmembrane</keyword>
<evidence type="ECO:0000259" key="2">
    <source>
        <dbReference type="PROSITE" id="PS50125"/>
    </source>
</evidence>
<dbReference type="Gene3D" id="3.30.70.1230">
    <property type="entry name" value="Nucleotide cyclase"/>
    <property type="match status" value="1"/>
</dbReference>
<dbReference type="Proteomes" id="UP000682802">
    <property type="component" value="Chromosome 2"/>
</dbReference>
<dbReference type="SUPFAM" id="SSF55073">
    <property type="entry name" value="Nucleotide cyclase"/>
    <property type="match status" value="1"/>
</dbReference>
<feature type="domain" description="Guanylate cyclase" evidence="2">
    <location>
        <begin position="87"/>
        <end position="216"/>
    </location>
</feature>
<dbReference type="CDD" id="cd07302">
    <property type="entry name" value="CHD"/>
    <property type="match status" value="1"/>
</dbReference>
<gene>
    <name evidence="3" type="ORF">KM029_23475</name>
</gene>
<organism evidence="3 4">
    <name type="scientific">Flammeovirga kamogawensis</name>
    <dbReference type="NCBI Taxonomy" id="373891"/>
    <lineage>
        <taxon>Bacteria</taxon>
        <taxon>Pseudomonadati</taxon>
        <taxon>Bacteroidota</taxon>
        <taxon>Cytophagia</taxon>
        <taxon>Cytophagales</taxon>
        <taxon>Flammeovirgaceae</taxon>
        <taxon>Flammeovirga</taxon>
    </lineage>
</organism>
<evidence type="ECO:0000313" key="3">
    <source>
        <dbReference type="EMBL" id="QWG09572.1"/>
    </source>
</evidence>
<dbReference type="EMBL" id="CP076129">
    <property type="protein sequence ID" value="QWG09572.1"/>
    <property type="molecule type" value="Genomic_DNA"/>
</dbReference>
<dbReference type="InterPro" id="IPR001054">
    <property type="entry name" value="A/G_cyclase"/>
</dbReference>
<feature type="transmembrane region" description="Helical" evidence="1">
    <location>
        <begin position="38"/>
        <end position="59"/>
    </location>
</feature>
<dbReference type="Pfam" id="PF00211">
    <property type="entry name" value="Guanylate_cyc"/>
    <property type="match status" value="1"/>
</dbReference>
<evidence type="ECO:0000256" key="1">
    <source>
        <dbReference type="SAM" id="Phobius"/>
    </source>
</evidence>
<protein>
    <submittedName>
        <fullName evidence="3">Adenylate/guanylate cyclase domain-containing protein</fullName>
    </submittedName>
</protein>
<sequence>MINLLLLVFTFSFLLLFGELFTSIMYDKGLIFQKEISFRSIFIFLCYCIVIGTFINSIFQLKDILGPELFSSILKGNYHHPKEEDRIFMFLDLNNSTSIAEEIGHTQYSKFIQQTFKTITDSIANNDASIYQYVGDEVVLTWNTEHGIQDNKCVQVFYDIKKAIEKRRDYFMNNFGNLPTFKAGIHTGIVSSIQIGIIKKEIAYHGDVLNATARIQSECKNLGVPILISNSLSKKIGLKLPPLAEIKLRGRKSLMKLYTV</sequence>
<proteinExistence type="predicted"/>
<keyword evidence="1" id="KW-1133">Transmembrane helix</keyword>
<name>A0ABX8H1W9_9BACT</name>